<dbReference type="PANTHER" id="PTHR34284">
    <property type="entry name" value="FG-GAP REPEAT-CONTAINING PROTEIN"/>
    <property type="match status" value="1"/>
</dbReference>
<dbReference type="KEGG" id="mng:MNEG_11214"/>
<evidence type="ECO:0008006" key="4">
    <source>
        <dbReference type="Google" id="ProtNLM"/>
    </source>
</evidence>
<dbReference type="OrthoDB" id="270568at2759"/>
<dbReference type="AlphaFoldDB" id="A0A0D2M6A2"/>
<dbReference type="RefSeq" id="XP_013895766.1">
    <property type="nucleotide sequence ID" value="XM_014040312.1"/>
</dbReference>
<dbReference type="SUPFAM" id="SSF69318">
    <property type="entry name" value="Integrin alpha N-terminal domain"/>
    <property type="match status" value="1"/>
</dbReference>
<organism evidence="2 3">
    <name type="scientific">Monoraphidium neglectum</name>
    <dbReference type="NCBI Taxonomy" id="145388"/>
    <lineage>
        <taxon>Eukaryota</taxon>
        <taxon>Viridiplantae</taxon>
        <taxon>Chlorophyta</taxon>
        <taxon>core chlorophytes</taxon>
        <taxon>Chlorophyceae</taxon>
        <taxon>CS clade</taxon>
        <taxon>Sphaeropleales</taxon>
        <taxon>Selenastraceae</taxon>
        <taxon>Monoraphidium</taxon>
    </lineage>
</organism>
<evidence type="ECO:0000313" key="3">
    <source>
        <dbReference type="Proteomes" id="UP000054498"/>
    </source>
</evidence>
<dbReference type="GeneID" id="25728454"/>
<protein>
    <recommendedName>
        <fullName evidence="4">FG-GAP repeat-containing protein</fullName>
    </recommendedName>
</protein>
<feature type="region of interest" description="Disordered" evidence="1">
    <location>
        <begin position="229"/>
        <end position="274"/>
    </location>
</feature>
<evidence type="ECO:0000313" key="2">
    <source>
        <dbReference type="EMBL" id="KIY96746.1"/>
    </source>
</evidence>
<sequence length="554" mass="57334">MWEADAEGAPRRARARLHEVAVVVSPRRVRASDRGLVVVGGDVALSGLAAEAEGLEEAAAAGKGRAGGVLEGVLQDELRWEAEQAGGAGAGAGVGAGEGGAKGGAAAALVAGSGADVSRHFDYFAFEGAAGEPRWSHRAGAFHGEEVAAASEALTPQHSFKLDAEKLAARHYGELSCREFRESVLHALPHQWERPADTRLEEAAFFRHREGVGAQKGQLARAAAARAASKGRGASGKAGPHSNWLLGSHRRHKGRPSARAAARAAEPGGAAARHAHMGANASVPNAIVAHLQQGIEVVHLYTGRALCELHLAQDQLHVDVNGDGVIDHIALSAGGRGASDSDAPLLQHVQTSRHAALGACQARATSGVPPNEELWVADVCARRRAVDEAMLPMRGEEAGGFVNAHGPGAAGLTFAPPAFMPVPRADGSYSHLRGQHGIIGVLSSDGVVTAISSHGARLWQRFMDVAWDEDLNPDFVPSLTPLTLRRHGVPAALLAVGADAAAAVSEHGTELARLSLPSPPLGPPVVADFDGDGLSDLLFVTPAGLFGYTQVQHL</sequence>
<proteinExistence type="predicted"/>
<feature type="compositionally biased region" description="Low complexity" evidence="1">
    <location>
        <begin position="257"/>
        <end position="274"/>
    </location>
</feature>
<evidence type="ECO:0000256" key="1">
    <source>
        <dbReference type="SAM" id="MobiDB-lite"/>
    </source>
</evidence>
<name>A0A0D2M6A2_9CHLO</name>
<dbReference type="InterPro" id="IPR028994">
    <property type="entry name" value="Integrin_alpha_N"/>
</dbReference>
<feature type="compositionally biased region" description="Low complexity" evidence="1">
    <location>
        <begin position="229"/>
        <end position="239"/>
    </location>
</feature>
<reference evidence="2 3" key="1">
    <citation type="journal article" date="2013" name="BMC Genomics">
        <title>Reconstruction of the lipid metabolism for the microalga Monoraphidium neglectum from its genome sequence reveals characteristics suitable for biofuel production.</title>
        <authorList>
            <person name="Bogen C."/>
            <person name="Al-Dilaimi A."/>
            <person name="Albersmeier A."/>
            <person name="Wichmann J."/>
            <person name="Grundmann M."/>
            <person name="Rupp O."/>
            <person name="Lauersen K.J."/>
            <person name="Blifernez-Klassen O."/>
            <person name="Kalinowski J."/>
            <person name="Goesmann A."/>
            <person name="Mussgnug J.H."/>
            <person name="Kruse O."/>
        </authorList>
    </citation>
    <scope>NUCLEOTIDE SEQUENCE [LARGE SCALE GENOMIC DNA]</scope>
    <source>
        <strain evidence="2 3">SAG 48.87</strain>
    </source>
</reference>
<dbReference type="EMBL" id="KK102861">
    <property type="protein sequence ID" value="KIY96746.1"/>
    <property type="molecule type" value="Genomic_DNA"/>
</dbReference>
<gene>
    <name evidence="2" type="ORF">MNEG_11214</name>
</gene>
<accession>A0A0D2M6A2</accession>
<dbReference type="Proteomes" id="UP000054498">
    <property type="component" value="Unassembled WGS sequence"/>
</dbReference>
<keyword evidence="3" id="KW-1185">Reference proteome</keyword>
<dbReference type="PANTHER" id="PTHR34284:SF1">
    <property type="entry name" value="FG-GAP REPEAT-CONTAINING PROTEIN"/>
    <property type="match status" value="1"/>
</dbReference>